<sequence length="140" mass="15612">MLHADTSPHPEPQTFRPERWIEAAELGKRLPLFAFSEGARNCFGINLAKSISIVGMTGPTIIRYDIAGAKLISTTLAGQRDPQSARPTVWPQHTEFHSLPPSLPILSSHFTATRQSTNTILKDTYTHNGFSPIIHVQYEY</sequence>
<evidence type="ECO:0000313" key="5">
    <source>
        <dbReference type="Proteomes" id="UP000800093"/>
    </source>
</evidence>
<gene>
    <name evidence="4" type="ORF">CC78DRAFT_579221</name>
</gene>
<dbReference type="Proteomes" id="UP000800093">
    <property type="component" value="Unassembled WGS sequence"/>
</dbReference>
<dbReference type="AlphaFoldDB" id="A0A9P4KB96"/>
<dbReference type="EMBL" id="ML986605">
    <property type="protein sequence ID" value="KAF2265478.1"/>
    <property type="molecule type" value="Genomic_DNA"/>
</dbReference>
<dbReference type="InterPro" id="IPR001128">
    <property type="entry name" value="Cyt_P450"/>
</dbReference>
<evidence type="ECO:0000256" key="1">
    <source>
        <dbReference type="ARBA" id="ARBA00022723"/>
    </source>
</evidence>
<organism evidence="4 5">
    <name type="scientific">Lojkania enalia</name>
    <dbReference type="NCBI Taxonomy" id="147567"/>
    <lineage>
        <taxon>Eukaryota</taxon>
        <taxon>Fungi</taxon>
        <taxon>Dikarya</taxon>
        <taxon>Ascomycota</taxon>
        <taxon>Pezizomycotina</taxon>
        <taxon>Dothideomycetes</taxon>
        <taxon>Pleosporomycetidae</taxon>
        <taxon>Pleosporales</taxon>
        <taxon>Pleosporales incertae sedis</taxon>
        <taxon>Lojkania</taxon>
    </lineage>
</organism>
<keyword evidence="5" id="KW-1185">Reference proteome</keyword>
<dbReference type="InterPro" id="IPR036396">
    <property type="entry name" value="Cyt_P450_sf"/>
</dbReference>
<evidence type="ECO:0000256" key="3">
    <source>
        <dbReference type="RuleBase" id="RU000461"/>
    </source>
</evidence>
<dbReference type="GO" id="GO:0020037">
    <property type="term" value="F:heme binding"/>
    <property type="evidence" value="ECO:0007669"/>
    <property type="project" value="InterPro"/>
</dbReference>
<name>A0A9P4KB96_9PLEO</name>
<dbReference type="GO" id="GO:0004497">
    <property type="term" value="F:monooxygenase activity"/>
    <property type="evidence" value="ECO:0007669"/>
    <property type="project" value="UniProtKB-KW"/>
</dbReference>
<accession>A0A9P4KB96</accession>
<dbReference type="GO" id="GO:0016705">
    <property type="term" value="F:oxidoreductase activity, acting on paired donors, with incorporation or reduction of molecular oxygen"/>
    <property type="evidence" value="ECO:0007669"/>
    <property type="project" value="InterPro"/>
</dbReference>
<dbReference type="Pfam" id="PF00067">
    <property type="entry name" value="p450"/>
    <property type="match status" value="1"/>
</dbReference>
<proteinExistence type="inferred from homology"/>
<keyword evidence="2 3" id="KW-0408">Iron</keyword>
<reference evidence="5" key="1">
    <citation type="journal article" date="2020" name="Stud. Mycol.">
        <title>101 Dothideomycetes genomes: A test case for predicting lifestyles and emergence of pathogens.</title>
        <authorList>
            <person name="Haridas S."/>
            <person name="Albert R."/>
            <person name="Binder M."/>
            <person name="Bloem J."/>
            <person name="LaButti K."/>
            <person name="Salamov A."/>
            <person name="Andreopoulos B."/>
            <person name="Baker S."/>
            <person name="Barry K."/>
            <person name="Bills G."/>
            <person name="Bluhm B."/>
            <person name="Cannon C."/>
            <person name="Castanera R."/>
            <person name="Culley D."/>
            <person name="Daum C."/>
            <person name="Ezra D."/>
            <person name="Gonzalez J."/>
            <person name="Henrissat B."/>
            <person name="Kuo A."/>
            <person name="Liang C."/>
            <person name="Lipzen A."/>
            <person name="Lutzoni F."/>
            <person name="Magnuson J."/>
            <person name="Mondo S."/>
            <person name="Nolan M."/>
            <person name="Ohm R."/>
            <person name="Pangilinan J."/>
            <person name="Park H.-J."/>
            <person name="Ramirez L."/>
            <person name="Alfaro M."/>
            <person name="Sun H."/>
            <person name="Tritt A."/>
            <person name="Yoshinaga Y."/>
            <person name="Zwiers L.-H."/>
            <person name="Turgeon B."/>
            <person name="Goodwin S."/>
            <person name="Spatafora J."/>
            <person name="Crous P."/>
            <person name="Grigoriev I."/>
        </authorList>
    </citation>
    <scope>NUCLEOTIDE SEQUENCE [LARGE SCALE GENOMIC DNA]</scope>
    <source>
        <strain evidence="5">CBS 304.66</strain>
    </source>
</reference>
<keyword evidence="3" id="KW-0503">Monooxygenase</keyword>
<evidence type="ECO:0000313" key="4">
    <source>
        <dbReference type="EMBL" id="KAF2265478.1"/>
    </source>
</evidence>
<dbReference type="PROSITE" id="PS00086">
    <property type="entry name" value="CYTOCHROME_P450"/>
    <property type="match status" value="1"/>
</dbReference>
<comment type="similarity">
    <text evidence="3">Belongs to the cytochrome P450 family.</text>
</comment>
<protein>
    <recommendedName>
        <fullName evidence="6">Cytochrome P450</fullName>
    </recommendedName>
</protein>
<dbReference type="GO" id="GO:0005506">
    <property type="term" value="F:iron ion binding"/>
    <property type="evidence" value="ECO:0007669"/>
    <property type="project" value="InterPro"/>
</dbReference>
<dbReference type="OrthoDB" id="3934656at2759"/>
<dbReference type="Gene3D" id="1.10.630.10">
    <property type="entry name" value="Cytochrome P450"/>
    <property type="match status" value="1"/>
</dbReference>
<keyword evidence="3" id="KW-0349">Heme</keyword>
<dbReference type="SUPFAM" id="SSF48264">
    <property type="entry name" value="Cytochrome P450"/>
    <property type="match status" value="1"/>
</dbReference>
<keyword evidence="1 3" id="KW-0479">Metal-binding</keyword>
<evidence type="ECO:0000256" key="2">
    <source>
        <dbReference type="ARBA" id="ARBA00023004"/>
    </source>
</evidence>
<evidence type="ECO:0008006" key="6">
    <source>
        <dbReference type="Google" id="ProtNLM"/>
    </source>
</evidence>
<dbReference type="InterPro" id="IPR017972">
    <property type="entry name" value="Cyt_P450_CS"/>
</dbReference>
<comment type="caution">
    <text evidence="4">The sequence shown here is derived from an EMBL/GenBank/DDBJ whole genome shotgun (WGS) entry which is preliminary data.</text>
</comment>
<keyword evidence="3" id="KW-0560">Oxidoreductase</keyword>